<name>A0AAN7QNT3_9COLE</name>
<comment type="caution">
    <text evidence="2">The sequence shown here is derived from an EMBL/GenBank/DDBJ whole genome shotgun (WGS) entry which is preliminary data.</text>
</comment>
<keyword evidence="3" id="KW-1185">Reference proteome</keyword>
<feature type="region of interest" description="Disordered" evidence="1">
    <location>
        <begin position="317"/>
        <end position="353"/>
    </location>
</feature>
<evidence type="ECO:0000313" key="2">
    <source>
        <dbReference type="EMBL" id="KAK4886668.1"/>
    </source>
</evidence>
<dbReference type="AlphaFoldDB" id="A0AAN7QNT3"/>
<sequence length="405" mass="45792">MQSQNLQKLREWLRKQKQYKFTCSHCERLSDVSHILFYCLSLLVSTIELYLSYLRFSSNSSQNLFPIVVLKRHELSEHNFCVEAIESKNLYACIEQNTSTHHQFEQSPTISNFHDNLPKDILNCNINVLSILPTAHTFADDQFNVDTASPGIKVDAASHTELVQDVAISQLESPGLRNSLNVTNCDIASLANPSQIECTEILHCSELLLPESIVPVCSMTENDCQLRKQIATECALDDMAENVIDDVANFMGHPIDIHNNIYQMPVDKRDIVRISKILEKVQGNDENNLDEIMDEEEQTPIVASTLSVSSLISSNMQDEQEVGTVENENSRREGSPVLISSDSDSSEVQISKSTKKSRTKGFFRVCGLKKPCKTDEKQAALLHFNTFLRRTEKHITHFCKILVTK</sequence>
<feature type="compositionally biased region" description="Low complexity" evidence="1">
    <location>
        <begin position="335"/>
        <end position="352"/>
    </location>
</feature>
<gene>
    <name evidence="2" type="ORF">RN001_002939</name>
</gene>
<reference evidence="3" key="1">
    <citation type="submission" date="2023-01" db="EMBL/GenBank/DDBJ databases">
        <title>Key to firefly adult light organ development and bioluminescence: homeobox transcription factors regulate luciferase expression and transportation to peroxisome.</title>
        <authorList>
            <person name="Fu X."/>
        </authorList>
    </citation>
    <scope>NUCLEOTIDE SEQUENCE [LARGE SCALE GENOMIC DNA]</scope>
</reference>
<proteinExistence type="predicted"/>
<dbReference type="Proteomes" id="UP001353858">
    <property type="component" value="Unassembled WGS sequence"/>
</dbReference>
<dbReference type="EMBL" id="JARPUR010000001">
    <property type="protein sequence ID" value="KAK4886668.1"/>
    <property type="molecule type" value="Genomic_DNA"/>
</dbReference>
<organism evidence="2 3">
    <name type="scientific">Aquatica leii</name>
    <dbReference type="NCBI Taxonomy" id="1421715"/>
    <lineage>
        <taxon>Eukaryota</taxon>
        <taxon>Metazoa</taxon>
        <taxon>Ecdysozoa</taxon>
        <taxon>Arthropoda</taxon>
        <taxon>Hexapoda</taxon>
        <taxon>Insecta</taxon>
        <taxon>Pterygota</taxon>
        <taxon>Neoptera</taxon>
        <taxon>Endopterygota</taxon>
        <taxon>Coleoptera</taxon>
        <taxon>Polyphaga</taxon>
        <taxon>Elateriformia</taxon>
        <taxon>Elateroidea</taxon>
        <taxon>Lampyridae</taxon>
        <taxon>Luciolinae</taxon>
        <taxon>Aquatica</taxon>
    </lineage>
</organism>
<evidence type="ECO:0000256" key="1">
    <source>
        <dbReference type="SAM" id="MobiDB-lite"/>
    </source>
</evidence>
<accession>A0AAN7QNT3</accession>
<evidence type="ECO:0000313" key="3">
    <source>
        <dbReference type="Proteomes" id="UP001353858"/>
    </source>
</evidence>
<dbReference type="PANTHER" id="PTHR33480">
    <property type="entry name" value="SET DOMAIN-CONTAINING PROTEIN-RELATED"/>
    <property type="match status" value="1"/>
</dbReference>
<protein>
    <submittedName>
        <fullName evidence="2">Uncharacterized protein</fullName>
    </submittedName>
</protein>